<evidence type="ECO:0000256" key="3">
    <source>
        <dbReference type="SAM" id="Phobius"/>
    </source>
</evidence>
<dbReference type="Pfam" id="PF22899">
    <property type="entry name" value="SMCHD1_S5"/>
    <property type="match status" value="1"/>
</dbReference>
<dbReference type="SUPFAM" id="SSF55874">
    <property type="entry name" value="ATPase domain of HSP90 chaperone/DNA topoisomerase II/histidine kinase"/>
    <property type="match status" value="1"/>
</dbReference>
<feature type="domain" description="SMCHD1 ribosomal S5" evidence="4">
    <location>
        <begin position="465"/>
        <end position="621"/>
    </location>
</feature>
<keyword evidence="1" id="KW-0175">Coiled coil</keyword>
<keyword evidence="3" id="KW-1133">Transmembrane helix</keyword>
<keyword evidence="6" id="KW-1185">Reference proteome</keyword>
<name>A7S888_NEMVE</name>
<dbReference type="GO" id="GO:0006302">
    <property type="term" value="P:double-strand break repair"/>
    <property type="evidence" value="ECO:0007669"/>
    <property type="project" value="InterPro"/>
</dbReference>
<dbReference type="PANTHER" id="PTHR22640:SF2">
    <property type="entry name" value="STRUCTURAL MAINTENANCE OF CHROMOSOMES FLEXIBLE HINGE DOMAIN-CONTAINING PROTEIN 1"/>
    <property type="match status" value="1"/>
</dbReference>
<gene>
    <name evidence="5" type="ORF">NEMVEDRAFT_v1g243519</name>
</gene>
<dbReference type="Proteomes" id="UP000001593">
    <property type="component" value="Unassembled WGS sequence"/>
</dbReference>
<organism evidence="5 6">
    <name type="scientific">Nematostella vectensis</name>
    <name type="common">Starlet sea anemone</name>
    <dbReference type="NCBI Taxonomy" id="45351"/>
    <lineage>
        <taxon>Eukaryota</taxon>
        <taxon>Metazoa</taxon>
        <taxon>Cnidaria</taxon>
        <taxon>Anthozoa</taxon>
        <taxon>Hexacorallia</taxon>
        <taxon>Actiniaria</taxon>
        <taxon>Edwardsiidae</taxon>
        <taxon>Nematostella</taxon>
    </lineage>
</organism>
<reference evidence="5 6" key="1">
    <citation type="journal article" date="2007" name="Science">
        <title>Sea anemone genome reveals ancestral eumetazoan gene repertoire and genomic organization.</title>
        <authorList>
            <person name="Putnam N.H."/>
            <person name="Srivastava M."/>
            <person name="Hellsten U."/>
            <person name="Dirks B."/>
            <person name="Chapman J."/>
            <person name="Salamov A."/>
            <person name="Terry A."/>
            <person name="Shapiro H."/>
            <person name="Lindquist E."/>
            <person name="Kapitonov V.V."/>
            <person name="Jurka J."/>
            <person name="Genikhovich G."/>
            <person name="Grigoriev I.V."/>
            <person name="Lucas S.M."/>
            <person name="Steele R.E."/>
            <person name="Finnerty J.R."/>
            <person name="Technau U."/>
            <person name="Martindale M.Q."/>
            <person name="Rokhsar D.S."/>
        </authorList>
    </citation>
    <scope>NUCLEOTIDE SEQUENCE [LARGE SCALE GENOMIC DNA]</scope>
    <source>
        <strain evidence="6">CH2 X CH6</strain>
    </source>
</reference>
<dbReference type="InterPro" id="IPR038892">
    <property type="entry name" value="SMCHD1"/>
</dbReference>
<dbReference type="STRING" id="45351.A7S888"/>
<evidence type="ECO:0000256" key="2">
    <source>
        <dbReference type="SAM" id="MobiDB-lite"/>
    </source>
</evidence>
<dbReference type="PROSITE" id="PS51257">
    <property type="entry name" value="PROKAR_LIPOPROTEIN"/>
    <property type="match status" value="1"/>
</dbReference>
<feature type="region of interest" description="Disordered" evidence="2">
    <location>
        <begin position="2026"/>
        <end position="2067"/>
    </location>
</feature>
<dbReference type="OMA" id="YQAFCEF"/>
<dbReference type="Pfam" id="PF13589">
    <property type="entry name" value="HATPase_c_3"/>
    <property type="match status" value="1"/>
</dbReference>
<dbReference type="PhylomeDB" id="A7S888"/>
<evidence type="ECO:0000313" key="5">
    <source>
        <dbReference type="EMBL" id="EDO40062.1"/>
    </source>
</evidence>
<dbReference type="EMBL" id="DS469597">
    <property type="protein sequence ID" value="EDO40062.1"/>
    <property type="molecule type" value="Genomic_DNA"/>
</dbReference>
<protein>
    <recommendedName>
        <fullName evidence="4">SMCHD1 ribosomal S5 domain-containing protein</fullName>
    </recommendedName>
</protein>
<proteinExistence type="predicted"/>
<feature type="transmembrane region" description="Helical" evidence="3">
    <location>
        <begin position="54"/>
        <end position="77"/>
    </location>
</feature>
<dbReference type="HOGENOM" id="CLU_002288_1_0_1"/>
<evidence type="ECO:0000256" key="1">
    <source>
        <dbReference type="SAM" id="Coils"/>
    </source>
</evidence>
<dbReference type="Gene3D" id="3.30.565.10">
    <property type="entry name" value="Histidine kinase-like ATPase, C-terminal domain"/>
    <property type="match status" value="1"/>
</dbReference>
<sequence>MKQLRRDHLRLCHALEKLDEIISPLALISYGCSIPEICIALDVTIRMSREGYSIFIISVIIFWSLINISNTIVTSLAGAHINSTAHSLTSVVYDIDVDELKDGEKTELMLLLNKLNTEVISPTIGGIVPVTRGMLLTTFSIADSDFTEVTSDSFREILDGRVETWFLVRANRTEEFTLKKPRYELLRYDVHPNALTQSGNYHFVSSYQAFCEFIDNSIQATNNNHERDLERNIKLQIHSKDRVAVVFDNGQGMFYEGLKAFATYFLSQADRGLEPDQVDQTPAFLDGMISKFGVGATQAGFYLGDRIKVVTKRVECPYVTEITISKEKLHQRADEGKPVFEDYRCIRNTGDTSTLELDEEQRCLKELVESEKKFSQFTYVVITGIKDSHMEYMKADGGRHLTRSLAHVYHFYLWGETGCSGNMRLPSSSRLMVDVGDTCFRKVDIEVLFGDGRNTRSVALRDITDDLESRYQNNAKEWFPFKLTLKVPGLEMPQIVQGVVMYYPHESGQETNPRELDEDGESEPIFECFWQGRLAPLSYVHRLEFCSPPMQRTKKQRDVLPDMCYRRLKGILFFNRHTPISNNKLKILLDERKDLSSALEDATADRRLPKEFNAWLESCHKHLDKEVVFEGLVPGQPGSDVDGETYYKTIRLTTCDAEGNSREQRYTQGDIVKLNTKPLIYGRVLYFTQAARKHDYDKVVVIRQPEEVYHDQQEEKPISRIVDIPDSNTLKKVFSSEKQMLPKSVRVCKDHKDTQGNDVLSKMTWIAGENHRDYAGTWVKVFSGERPPRPIVAVHNKKISIKQIVEGPEIHAPIQNDVAIEGERFGFKPFWLGKAGHYVLRYVAVMNEQELCSAKVDIEVQANVATFVRLDEPGERETPVIALGEPELMFKLHFRDEWDNPTARFVSGDNVKLEISTSNLSIKGTKDCYKPNRNGDLEVKGLILEPKKGTKGPVNREHAIRVNAIDVGDVIFQVRLKEGSPQSLKLPEFDTLEVKNLEEFPEFTVQLLDSWGQNCGLVEKKHRLRADSEAFAPGLHICGVDQGFGTFQPIKILVSSGRAPCSVKVKISLVTVETVRRKQVIGEVLKELSQFTVKVLPSGLPHRIKILHGDEAKKGMRNGTANGRNGLRDHSGDTGRECLELSAPAGSMLTGLRLCAFDESGRQLSEEELRETGPQVSTSWSGEVPVKNLPDLPSCPVAQLVQSTFVGNVTCLCRDVTCQSQIRIHPVEGEACKWSIHADTNTVEIECGAKKELATSSLRVRTLDKYNNPTECPRDLTPIVSLHSSRQSESSSVEFSGELSYKSSTKEFIFSNDAVLTGKPGYVTMTVCDKDSTLTKDSIRINLKPGPPHHIELWSQAFESEEQQQEQALRVFSGCTVQSQIHAYVCDQAGNKTPLKTSLSLSWQPGSAGQTVTKKTRDSGEAIFVSNALRCSGKPDHEVKIKIHSSDHRQLQAAFVRVNVEKSNRVTAVLVSVEDDGCIAGNNYPTLKITCQTEDNVPVDARDHLSLEVRKPDGNVINGSTVYRKPTQNNEGVVSFLPHGGRYVEQAGQWSVCCLFTEYRSRLEAMLPSSEHLVRSAEVKFKVFPGPAKELSVSLPSEESALLSASSTADLRGRTILPRPGRGETVELLILDTFGNTADASTMVDVTIAWPSGPTPPDVLLPALETSPLRIRIDNGKARLPRLSLKPRVGNYIGDYHLVFTAQGLSSCVLKFSFSTDEHIQRIQTEMAPLKQTLRECETTLREARDKCNARRGAVRSKLEPVRALFRGEPSTQDVSKQLQSVMGQLAQMAVAQNSVRLPSIPHGHPPTRIRQYIKGIVAELAYVSDPDLSRLLSWYLQHKMGVALTSTIQQQRKVYDANCAAYCEDTLLPFNKKNFDGSDGRVLPLEFPQPPANFSSSIQFAINLLEFSSSNGYLRSTLFWSLLSKTMVIDDLRSGQVYREHLVRMRFPCPTILTRDGHVIASDGLMDPKKRCPQRLDNLKFTFGALPPAEQPHFRELNETQRYLQDLSEALQEFDNDVEVVKQAEDRQKRTRASLTPQITALEKQLSKLRSPPTNTNEPPEKRKRK</sequence>
<keyword evidence="3" id="KW-0472">Membrane</keyword>
<dbReference type="GO" id="GO:0016020">
    <property type="term" value="C:membrane"/>
    <property type="evidence" value="ECO:0007669"/>
    <property type="project" value="InterPro"/>
</dbReference>
<dbReference type="InterPro" id="IPR055109">
    <property type="entry name" value="SMCHD1_S5"/>
</dbReference>
<dbReference type="eggNOG" id="ENOG502QREW">
    <property type="taxonomic scope" value="Eukaryota"/>
</dbReference>
<dbReference type="GO" id="GO:0008527">
    <property type="term" value="F:taste receptor activity"/>
    <property type="evidence" value="ECO:0007669"/>
    <property type="project" value="InterPro"/>
</dbReference>
<evidence type="ECO:0000313" key="6">
    <source>
        <dbReference type="Proteomes" id="UP000001593"/>
    </source>
</evidence>
<dbReference type="Pfam" id="PF06151">
    <property type="entry name" value="Trehalose_recp"/>
    <property type="match status" value="1"/>
</dbReference>
<keyword evidence="3" id="KW-0812">Transmembrane</keyword>
<evidence type="ECO:0000259" key="4">
    <source>
        <dbReference type="Pfam" id="PF22899"/>
    </source>
</evidence>
<dbReference type="InterPro" id="IPR009318">
    <property type="entry name" value="Gustatory_rcpt"/>
</dbReference>
<feature type="coiled-coil region" evidence="1">
    <location>
        <begin position="1998"/>
        <end position="2025"/>
    </location>
</feature>
<dbReference type="InterPro" id="IPR036890">
    <property type="entry name" value="HATPase_C_sf"/>
</dbReference>
<dbReference type="PANTHER" id="PTHR22640">
    <property type="entry name" value="STRUCTURAL MAINTENANCE OF CHROMOSOMES FLEXIBLE HINGE DOMAIN-CONTAINING PROTEIN 1"/>
    <property type="match status" value="1"/>
</dbReference>
<accession>A7S888</accession>
<dbReference type="InParanoid" id="A7S888"/>